<dbReference type="RefSeq" id="WP_164711135.1">
    <property type="nucleotide sequence ID" value="NZ_CP031166.1"/>
</dbReference>
<dbReference type="KEGG" id="euz:DVS28_b0322"/>
<proteinExistence type="predicted"/>
<name>A0A346Y6J5_9ACTN</name>
<reference evidence="1 2" key="1">
    <citation type="submission" date="2018-09" db="EMBL/GenBank/DDBJ databases">
        <title>Complete genome sequence of Euzebya sp. DY32-46 isolated from seawater of Pacific Ocean.</title>
        <authorList>
            <person name="Xu L."/>
            <person name="Wu Y.-H."/>
            <person name="Xu X.-W."/>
        </authorList>
    </citation>
    <scope>NUCLEOTIDE SEQUENCE [LARGE SCALE GENOMIC DNA]</scope>
    <source>
        <strain evidence="1 2">DY32-46</strain>
        <plasmid evidence="2">pedy32-46i</plasmid>
    </source>
</reference>
<accession>A0A346Y6J5</accession>
<organism evidence="1 2">
    <name type="scientific">Euzebya pacifica</name>
    <dbReference type="NCBI Taxonomy" id="1608957"/>
    <lineage>
        <taxon>Bacteria</taxon>
        <taxon>Bacillati</taxon>
        <taxon>Actinomycetota</taxon>
        <taxon>Nitriliruptoria</taxon>
        <taxon>Euzebyales</taxon>
    </lineage>
</organism>
<geneLocation type="plasmid" evidence="2">
    <name>pedy32-46i</name>
</geneLocation>
<evidence type="ECO:0000313" key="1">
    <source>
        <dbReference type="EMBL" id="AXV10092.1"/>
    </source>
</evidence>
<sequence length="96" mass="10734">MPLLHFDTHENDAFTSWIDDNPDGYVVNAIRSQLVGDRTPVPNDHVLHRASCRHFRDDRDYTGTRIKLAGIDHDSVIAGAELLHRATPRTCGACTP</sequence>
<keyword evidence="1" id="KW-0614">Plasmid</keyword>
<gene>
    <name evidence="1" type="ORF">DVS28_b0322</name>
</gene>
<dbReference type="Proteomes" id="UP000264006">
    <property type="component" value="Plasmid pEDY32-46I"/>
</dbReference>
<protein>
    <submittedName>
        <fullName evidence="1">Uncharacterized protein</fullName>
    </submittedName>
</protein>
<evidence type="ECO:0000313" key="2">
    <source>
        <dbReference type="Proteomes" id="UP000264006"/>
    </source>
</evidence>
<dbReference type="AlphaFoldDB" id="A0A346Y6J5"/>
<dbReference type="EMBL" id="CP031166">
    <property type="protein sequence ID" value="AXV10092.1"/>
    <property type="molecule type" value="Genomic_DNA"/>
</dbReference>
<keyword evidence="2" id="KW-1185">Reference proteome</keyword>